<protein>
    <submittedName>
        <fullName evidence="2">Uncharacterized protein</fullName>
    </submittedName>
</protein>
<name>A0AAE0L5H9_9CHLO</name>
<dbReference type="Proteomes" id="UP001190700">
    <property type="component" value="Unassembled WGS sequence"/>
</dbReference>
<accession>A0AAE0L5H9</accession>
<organism evidence="2 3">
    <name type="scientific">Cymbomonas tetramitiformis</name>
    <dbReference type="NCBI Taxonomy" id="36881"/>
    <lineage>
        <taxon>Eukaryota</taxon>
        <taxon>Viridiplantae</taxon>
        <taxon>Chlorophyta</taxon>
        <taxon>Pyramimonadophyceae</taxon>
        <taxon>Pyramimonadales</taxon>
        <taxon>Pyramimonadaceae</taxon>
        <taxon>Cymbomonas</taxon>
    </lineage>
</organism>
<dbReference type="EMBL" id="LGRX02008912">
    <property type="protein sequence ID" value="KAK3272539.1"/>
    <property type="molecule type" value="Genomic_DNA"/>
</dbReference>
<gene>
    <name evidence="2" type="ORF">CYMTET_19172</name>
</gene>
<sequence>MFCGQGQGHHQAWQTRLPLKTEFSTAGLDLASFDFDDPNKVELIPLVNELVYNVFLEVEVDTFGDGAPLSHHRDCSTDRDDGRRASGAWSTW</sequence>
<evidence type="ECO:0000313" key="3">
    <source>
        <dbReference type="Proteomes" id="UP001190700"/>
    </source>
</evidence>
<feature type="region of interest" description="Disordered" evidence="1">
    <location>
        <begin position="65"/>
        <end position="92"/>
    </location>
</feature>
<keyword evidence="3" id="KW-1185">Reference proteome</keyword>
<feature type="compositionally biased region" description="Basic and acidic residues" evidence="1">
    <location>
        <begin position="71"/>
        <end position="84"/>
    </location>
</feature>
<comment type="caution">
    <text evidence="2">The sequence shown here is derived from an EMBL/GenBank/DDBJ whole genome shotgun (WGS) entry which is preliminary data.</text>
</comment>
<evidence type="ECO:0000313" key="2">
    <source>
        <dbReference type="EMBL" id="KAK3272539.1"/>
    </source>
</evidence>
<dbReference type="AlphaFoldDB" id="A0AAE0L5H9"/>
<evidence type="ECO:0000256" key="1">
    <source>
        <dbReference type="SAM" id="MobiDB-lite"/>
    </source>
</evidence>
<reference evidence="2 3" key="1">
    <citation type="journal article" date="2015" name="Genome Biol. Evol.">
        <title>Comparative Genomics of a Bacterivorous Green Alga Reveals Evolutionary Causalities and Consequences of Phago-Mixotrophic Mode of Nutrition.</title>
        <authorList>
            <person name="Burns J.A."/>
            <person name="Paasch A."/>
            <person name="Narechania A."/>
            <person name="Kim E."/>
        </authorList>
    </citation>
    <scope>NUCLEOTIDE SEQUENCE [LARGE SCALE GENOMIC DNA]</scope>
    <source>
        <strain evidence="2 3">PLY_AMNH</strain>
    </source>
</reference>
<proteinExistence type="predicted"/>